<dbReference type="AlphaFoldDB" id="A0AAE1L9W5"/>
<dbReference type="EMBL" id="JAHWGI010000241">
    <property type="protein sequence ID" value="KAK3911179.1"/>
    <property type="molecule type" value="Genomic_DNA"/>
</dbReference>
<reference evidence="1" key="2">
    <citation type="journal article" date="2023" name="BMC Genomics">
        <title>Pest status, molecular evolution, and epigenetic factors derived from the genome assembly of Frankliniella fusca, a thysanopteran phytovirus vector.</title>
        <authorList>
            <person name="Catto M.A."/>
            <person name="Labadie P.E."/>
            <person name="Jacobson A.L."/>
            <person name="Kennedy G.G."/>
            <person name="Srinivasan R."/>
            <person name="Hunt B.G."/>
        </authorList>
    </citation>
    <scope>NUCLEOTIDE SEQUENCE</scope>
    <source>
        <strain evidence="1">PL_HMW_Pooled</strain>
    </source>
</reference>
<keyword evidence="2" id="KW-1185">Reference proteome</keyword>
<dbReference type="Proteomes" id="UP001219518">
    <property type="component" value="Unassembled WGS sequence"/>
</dbReference>
<name>A0AAE1L9W5_9NEOP</name>
<sequence>MRRVECRTADDHPRVESKCIVGVLSNHTFKELKEMNAVQQSRFLGDTREDVTPTFTDGELRGDFTGVSCRVSIESPADIST</sequence>
<protein>
    <submittedName>
        <fullName evidence="1">UBX domain-containing protein 2B</fullName>
    </submittedName>
</protein>
<evidence type="ECO:0000313" key="2">
    <source>
        <dbReference type="Proteomes" id="UP001219518"/>
    </source>
</evidence>
<accession>A0AAE1L9W5</accession>
<evidence type="ECO:0000313" key="1">
    <source>
        <dbReference type="EMBL" id="KAK3911179.1"/>
    </source>
</evidence>
<gene>
    <name evidence="1" type="ORF">KUF71_004352</name>
</gene>
<comment type="caution">
    <text evidence="1">The sequence shown here is derived from an EMBL/GenBank/DDBJ whole genome shotgun (WGS) entry which is preliminary data.</text>
</comment>
<proteinExistence type="predicted"/>
<organism evidence="1 2">
    <name type="scientific">Frankliniella fusca</name>
    <dbReference type="NCBI Taxonomy" id="407009"/>
    <lineage>
        <taxon>Eukaryota</taxon>
        <taxon>Metazoa</taxon>
        <taxon>Ecdysozoa</taxon>
        <taxon>Arthropoda</taxon>
        <taxon>Hexapoda</taxon>
        <taxon>Insecta</taxon>
        <taxon>Pterygota</taxon>
        <taxon>Neoptera</taxon>
        <taxon>Paraneoptera</taxon>
        <taxon>Thysanoptera</taxon>
        <taxon>Terebrantia</taxon>
        <taxon>Thripoidea</taxon>
        <taxon>Thripidae</taxon>
        <taxon>Frankliniella</taxon>
    </lineage>
</organism>
<reference evidence="1" key="1">
    <citation type="submission" date="2021-07" db="EMBL/GenBank/DDBJ databases">
        <authorList>
            <person name="Catto M.A."/>
            <person name="Jacobson A."/>
            <person name="Kennedy G."/>
            <person name="Labadie P."/>
            <person name="Hunt B.G."/>
            <person name="Srinivasan R."/>
        </authorList>
    </citation>
    <scope>NUCLEOTIDE SEQUENCE</scope>
    <source>
        <strain evidence="1">PL_HMW_Pooled</strain>
        <tissue evidence="1">Head</tissue>
    </source>
</reference>